<dbReference type="Proteomes" id="UP001190700">
    <property type="component" value="Unassembled WGS sequence"/>
</dbReference>
<organism evidence="1 2">
    <name type="scientific">Cymbomonas tetramitiformis</name>
    <dbReference type="NCBI Taxonomy" id="36881"/>
    <lineage>
        <taxon>Eukaryota</taxon>
        <taxon>Viridiplantae</taxon>
        <taxon>Chlorophyta</taxon>
        <taxon>Pyramimonadophyceae</taxon>
        <taxon>Pyramimonadales</taxon>
        <taxon>Pyramimonadaceae</taxon>
        <taxon>Cymbomonas</taxon>
    </lineage>
</organism>
<dbReference type="AlphaFoldDB" id="A0AAE0L5T4"/>
<sequence length="111" mass="12410">MCQAVDKWKDSSTVPELAGRAKSFGLTPRKNQIKATLFPAFSDGFLTSWQFPIWEVDFGAKAPYWFYGSVHPATAWTAFLIPASLARHLRLARPSLVLLSLGNGCRDHICR</sequence>
<comment type="caution">
    <text evidence="1">The sequence shown here is derived from an EMBL/GenBank/DDBJ whole genome shotgun (WGS) entry which is preliminary data.</text>
</comment>
<evidence type="ECO:0000313" key="2">
    <source>
        <dbReference type="Proteomes" id="UP001190700"/>
    </source>
</evidence>
<accession>A0AAE0L5T4</accession>
<reference evidence="1 2" key="1">
    <citation type="journal article" date="2015" name="Genome Biol. Evol.">
        <title>Comparative Genomics of a Bacterivorous Green Alga Reveals Evolutionary Causalities and Consequences of Phago-Mixotrophic Mode of Nutrition.</title>
        <authorList>
            <person name="Burns J.A."/>
            <person name="Paasch A."/>
            <person name="Narechania A."/>
            <person name="Kim E."/>
        </authorList>
    </citation>
    <scope>NUCLEOTIDE SEQUENCE [LARGE SCALE GENOMIC DNA]</scope>
    <source>
        <strain evidence="1 2">PLY_AMNH</strain>
    </source>
</reference>
<protein>
    <submittedName>
        <fullName evidence="1">Uncharacterized protein</fullName>
    </submittedName>
</protein>
<dbReference type="EMBL" id="LGRX02008597">
    <property type="protein sequence ID" value="KAK3273226.1"/>
    <property type="molecule type" value="Genomic_DNA"/>
</dbReference>
<evidence type="ECO:0000313" key="1">
    <source>
        <dbReference type="EMBL" id="KAK3273226.1"/>
    </source>
</evidence>
<keyword evidence="2" id="KW-1185">Reference proteome</keyword>
<gene>
    <name evidence="1" type="ORF">CYMTET_18534</name>
</gene>
<name>A0AAE0L5T4_9CHLO</name>
<proteinExistence type="predicted"/>